<dbReference type="Gene3D" id="3.90.1480.20">
    <property type="entry name" value="Glycosyl transferase family 29"/>
    <property type="match status" value="1"/>
</dbReference>
<dbReference type="PANTHER" id="PTHR11987:SF3">
    <property type="entry name" value="ALPHA-N-ACETYLNEURAMINIDE ALPHA-2,8-SIALYLTRANSFERASE"/>
    <property type="match status" value="1"/>
</dbReference>
<comment type="caution">
    <text evidence="13">The sequence shown here is derived from an EMBL/GenBank/DDBJ whole genome shotgun (WGS) entry which is preliminary data.</text>
</comment>
<keyword evidence="8 12" id="KW-1133">Transmembrane helix</keyword>
<evidence type="ECO:0000256" key="4">
    <source>
        <dbReference type="ARBA" id="ARBA00022676"/>
    </source>
</evidence>
<dbReference type="CDD" id="cd23989">
    <property type="entry name" value="GT29_ST8SIA1"/>
    <property type="match status" value="1"/>
</dbReference>
<sequence>MLVRCCRGKLSVWAALCVLVLCWFYVFPVYRLPSDKEIVDEVVRQGGMWRKNQTGIDLYRKLLTECCSPRRMFAVTKENSPMGKVLWYDGEFYHSHTVNNETYPLFVQDTPLQFPLKKCAVVGNSGILRRSKCGRHIDQADFIMRCNLPPLSKEYVDDVGTRTNLVTANPSIIEKRFQNLLWSRKAFVDSMKVYGSSYMYMPAFSMKPCTDLSLRAYYALADTSSNLTMLFANPEFLRTVGKFWKSRGVHAKRLSTGLFLVSLALGLCEEVTAYGFWPFSIGLDEQPVSHHYYDNILPYKWFHAMPEEFVQLWDLHKTGTLRMRGHLASNYTVCGLLLASGLSVKYAGFEGQSAAIELQFEEGGSTAAQRYRQQRITGVFSPTKQRESDASQHFILETFQTEERKKRQVTRQESTIFFLSPRSFSSDMCVEIMDTRSTHMKPDCLLRKTMKRVSKPRWRLLRRYAEADEASQPCRAAAAAVVVRATDRKCFHREQKRAQVLRDACKRESAESAACEGRHPLGAMAPENTTQYLMGNVYEDMKTRGDAQSLPVSNEMCARLYSESLSPRSVYAALDSGYESCLAFQQRDFEEAFELCW</sequence>
<evidence type="ECO:0000256" key="12">
    <source>
        <dbReference type="SAM" id="Phobius"/>
    </source>
</evidence>
<evidence type="ECO:0000256" key="3">
    <source>
        <dbReference type="ARBA" id="ARBA00006003"/>
    </source>
</evidence>
<keyword evidence="7" id="KW-0735">Signal-anchor</keyword>
<evidence type="ECO:0000256" key="1">
    <source>
        <dbReference type="ARBA" id="ARBA00004323"/>
    </source>
</evidence>
<evidence type="ECO:0000256" key="5">
    <source>
        <dbReference type="ARBA" id="ARBA00022679"/>
    </source>
</evidence>
<dbReference type="InterPro" id="IPR050943">
    <property type="entry name" value="Glycosyltr_29_Sialyltrsf"/>
</dbReference>
<dbReference type="AlphaFoldDB" id="A0A6A4SAU3"/>
<evidence type="ECO:0000256" key="6">
    <source>
        <dbReference type="ARBA" id="ARBA00022692"/>
    </source>
</evidence>
<gene>
    <name evidence="13" type="ORF">F2P81_018844</name>
</gene>
<evidence type="ECO:0000313" key="14">
    <source>
        <dbReference type="Proteomes" id="UP000438429"/>
    </source>
</evidence>
<evidence type="ECO:0000256" key="10">
    <source>
        <dbReference type="ARBA" id="ARBA00023136"/>
    </source>
</evidence>
<dbReference type="GO" id="GO:0009311">
    <property type="term" value="P:oligosaccharide metabolic process"/>
    <property type="evidence" value="ECO:0007669"/>
    <property type="project" value="TreeGrafter"/>
</dbReference>
<keyword evidence="9" id="KW-0333">Golgi apparatus</keyword>
<evidence type="ECO:0000256" key="8">
    <source>
        <dbReference type="ARBA" id="ARBA00022989"/>
    </source>
</evidence>
<accession>A0A6A4SAU3</accession>
<dbReference type="InterPro" id="IPR001675">
    <property type="entry name" value="Glyco_trans_29"/>
</dbReference>
<protein>
    <submittedName>
        <fullName evidence="13">Uncharacterized protein</fullName>
    </submittedName>
</protein>
<dbReference type="GO" id="GO:0000139">
    <property type="term" value="C:Golgi membrane"/>
    <property type="evidence" value="ECO:0007669"/>
    <property type="project" value="UniProtKB-SubCell"/>
</dbReference>
<keyword evidence="4" id="KW-0328">Glycosyltransferase</keyword>
<comment type="pathway">
    <text evidence="2">Protein modification; protein glycosylation.</text>
</comment>
<proteinExistence type="inferred from homology"/>
<comment type="subcellular location">
    <subcellularLocation>
        <location evidence="1">Golgi apparatus membrane</location>
        <topology evidence="1">Single-pass type II membrane protein</topology>
    </subcellularLocation>
</comment>
<evidence type="ECO:0000256" key="7">
    <source>
        <dbReference type="ARBA" id="ARBA00022968"/>
    </source>
</evidence>
<dbReference type="Pfam" id="PF00777">
    <property type="entry name" value="Glyco_transf_29"/>
    <property type="match status" value="1"/>
</dbReference>
<organism evidence="13 14">
    <name type="scientific">Scophthalmus maximus</name>
    <name type="common">Turbot</name>
    <name type="synonym">Psetta maxima</name>
    <dbReference type="NCBI Taxonomy" id="52904"/>
    <lineage>
        <taxon>Eukaryota</taxon>
        <taxon>Metazoa</taxon>
        <taxon>Chordata</taxon>
        <taxon>Craniata</taxon>
        <taxon>Vertebrata</taxon>
        <taxon>Euteleostomi</taxon>
        <taxon>Actinopterygii</taxon>
        <taxon>Neopterygii</taxon>
        <taxon>Teleostei</taxon>
        <taxon>Neoteleostei</taxon>
        <taxon>Acanthomorphata</taxon>
        <taxon>Carangaria</taxon>
        <taxon>Pleuronectiformes</taxon>
        <taxon>Pleuronectoidei</taxon>
        <taxon>Scophthalmidae</taxon>
        <taxon>Scophthalmus</taxon>
    </lineage>
</organism>
<dbReference type="Proteomes" id="UP000438429">
    <property type="component" value="Unassembled WGS sequence"/>
</dbReference>
<evidence type="ECO:0000256" key="11">
    <source>
        <dbReference type="ARBA" id="ARBA00023180"/>
    </source>
</evidence>
<dbReference type="InterPro" id="IPR038578">
    <property type="entry name" value="GT29-like_sf"/>
</dbReference>
<name>A0A6A4SAU3_SCOMX</name>
<keyword evidence="5" id="KW-0808">Transferase</keyword>
<feature type="transmembrane region" description="Helical" evidence="12">
    <location>
        <begin position="12"/>
        <end position="30"/>
    </location>
</feature>
<dbReference type="PANTHER" id="PTHR11987">
    <property type="entry name" value="ALPHA-2,8-SIALYLTRANSFERASE"/>
    <property type="match status" value="1"/>
</dbReference>
<reference evidence="13 14" key="1">
    <citation type="submission" date="2019-06" db="EMBL/GenBank/DDBJ databases">
        <title>Draft genomes of female and male turbot (Scophthalmus maximus).</title>
        <authorList>
            <person name="Xu H."/>
            <person name="Xu X.-W."/>
            <person name="Shao C."/>
            <person name="Chen S."/>
        </authorList>
    </citation>
    <scope>NUCLEOTIDE SEQUENCE [LARGE SCALE GENOMIC DNA]</scope>
    <source>
        <strain evidence="13">Ysfricsl-2016a</strain>
        <tissue evidence="13">Blood</tissue>
    </source>
</reference>
<keyword evidence="6 12" id="KW-0812">Transmembrane</keyword>
<dbReference type="GO" id="GO:0006491">
    <property type="term" value="P:N-glycan processing"/>
    <property type="evidence" value="ECO:0007669"/>
    <property type="project" value="TreeGrafter"/>
</dbReference>
<evidence type="ECO:0000313" key="13">
    <source>
        <dbReference type="EMBL" id="KAF0029739.1"/>
    </source>
</evidence>
<dbReference type="GO" id="GO:0003828">
    <property type="term" value="F:alpha-N-acetylneuraminate alpha-2,8-sialyltransferase activity"/>
    <property type="evidence" value="ECO:0007669"/>
    <property type="project" value="TreeGrafter"/>
</dbReference>
<evidence type="ECO:0000256" key="9">
    <source>
        <dbReference type="ARBA" id="ARBA00023034"/>
    </source>
</evidence>
<keyword evidence="10 12" id="KW-0472">Membrane</keyword>
<keyword evidence="11" id="KW-0325">Glycoprotein</keyword>
<evidence type="ECO:0000256" key="2">
    <source>
        <dbReference type="ARBA" id="ARBA00004922"/>
    </source>
</evidence>
<dbReference type="EMBL" id="VEVO01000016">
    <property type="protein sequence ID" value="KAF0029739.1"/>
    <property type="molecule type" value="Genomic_DNA"/>
</dbReference>
<comment type="similarity">
    <text evidence="3">Belongs to the glycosyltransferase 29 family.</text>
</comment>